<dbReference type="Gene3D" id="4.10.1060.10">
    <property type="entry name" value="Zinc finger, RanBP2-type"/>
    <property type="match status" value="1"/>
</dbReference>
<feature type="compositionally biased region" description="Basic and acidic residues" evidence="5">
    <location>
        <begin position="809"/>
        <end position="822"/>
    </location>
</feature>
<proteinExistence type="predicted"/>
<evidence type="ECO:0000256" key="5">
    <source>
        <dbReference type="SAM" id="MobiDB-lite"/>
    </source>
</evidence>
<feature type="compositionally biased region" description="Basic and acidic residues" evidence="5">
    <location>
        <begin position="20"/>
        <end position="35"/>
    </location>
</feature>
<feature type="compositionally biased region" description="Low complexity" evidence="5">
    <location>
        <begin position="131"/>
        <end position="155"/>
    </location>
</feature>
<feature type="compositionally biased region" description="Basic and acidic residues" evidence="5">
    <location>
        <begin position="375"/>
        <end position="392"/>
    </location>
</feature>
<feature type="region of interest" description="Disordered" evidence="5">
    <location>
        <begin position="126"/>
        <end position="155"/>
    </location>
</feature>
<comment type="caution">
    <text evidence="7">The sequence shown here is derived from an EMBL/GenBank/DDBJ whole genome shotgun (WGS) entry which is preliminary data.</text>
</comment>
<evidence type="ECO:0000256" key="2">
    <source>
        <dbReference type="ARBA" id="ARBA00022771"/>
    </source>
</evidence>
<feature type="compositionally biased region" description="Pro residues" evidence="5">
    <location>
        <begin position="186"/>
        <end position="204"/>
    </location>
</feature>
<evidence type="ECO:0000313" key="8">
    <source>
        <dbReference type="Proteomes" id="UP000654075"/>
    </source>
</evidence>
<evidence type="ECO:0000259" key="6">
    <source>
        <dbReference type="PROSITE" id="PS50199"/>
    </source>
</evidence>
<gene>
    <name evidence="7" type="ORF">PGLA1383_LOCUS15884</name>
</gene>
<feature type="domain" description="RanBP2-type" evidence="6">
    <location>
        <begin position="561"/>
        <end position="590"/>
    </location>
</feature>
<evidence type="ECO:0000313" key="7">
    <source>
        <dbReference type="EMBL" id="CAE8597440.1"/>
    </source>
</evidence>
<dbReference type="AlphaFoldDB" id="A0A813EEV6"/>
<keyword evidence="8" id="KW-1185">Reference proteome</keyword>
<keyword evidence="3" id="KW-0862">Zinc</keyword>
<keyword evidence="1" id="KW-0479">Metal-binding</keyword>
<organism evidence="7 8">
    <name type="scientific">Polarella glacialis</name>
    <name type="common">Dinoflagellate</name>
    <dbReference type="NCBI Taxonomy" id="89957"/>
    <lineage>
        <taxon>Eukaryota</taxon>
        <taxon>Sar</taxon>
        <taxon>Alveolata</taxon>
        <taxon>Dinophyceae</taxon>
        <taxon>Suessiales</taxon>
        <taxon>Suessiaceae</taxon>
        <taxon>Polarella</taxon>
    </lineage>
</organism>
<accession>A0A813EEV6</accession>
<reference evidence="7" key="1">
    <citation type="submission" date="2021-02" db="EMBL/GenBank/DDBJ databases">
        <authorList>
            <person name="Dougan E. K."/>
            <person name="Rhodes N."/>
            <person name="Thang M."/>
            <person name="Chan C."/>
        </authorList>
    </citation>
    <scope>NUCLEOTIDE SEQUENCE</scope>
</reference>
<feature type="compositionally biased region" description="Polar residues" evidence="5">
    <location>
        <begin position="36"/>
        <end position="63"/>
    </location>
</feature>
<sequence length="909" mass="100290">MSDSTLRTHWHSFASEQLEADDKQDLWPSMDDCHSQEASTGAPSADSSEVTAGNSPVEASQSARAPRRWQCSTEPSSDQRWFSNCEDPSDCFWEGDPSWEKFCNPADGRIYLYRQADEMYFFEDDAVQEGQRSQRSQQQSQDLPEQPSTSLLSPTPRRSLLSCLETCSDDRQLGRRAAQRQEAQTAPPPTAKPAPPNPLGRLPPPSGAMAAVLLQLAGIMPEFSSISKSRAAGMARLPPLPLLLLCVQDIPNKALVALCRRLHSRRGGCLGERWMQFVKQAGVWSLAMENMEPALLLYFVCIVAVESPKVFSVFEGYLHPFEQAFIRLIAGDGSEGLGSKNASLADWSQWKPTTIDSSRPQSPWWQEVANWEEAAKVDPSTEGKDTSAHDPHGTWSSSWTTPKTGSGSSDGDTWVDSGKRIEEFLAASGLDAHAIRAFVNAPLDVQEDVMRDGFLKSVRNPSAALVARLRSAAEVDSYGSGSLHCSGTREEQIRKFLVASNVDGQASQVLHDALPAVQDAVLHGGPVSYARNPSAALMMRLRHAVRPGCQNGGNAQTDIWSPGDWACASCGNHVFATKRRCPICSAFPSSSTSLTNQKHWTCPTCRSSVLVKLGKCPCCTPVPQNATWYELVATVKSRQAVSRSERDRWDCFCDSQETFFRDPALMKEVFLRTYLDKPSVESQDSHSSGDSKWHWQDKVSSADWAWNEEAADNAGQAGRIYAAATSSYKPWHEEQDHKLISSEQEEVVEEDKKCGPRTDISRDNSWRDAGRVGKRCGDTGGSQEGWREQERWTDQWRDRGWQEQVSLEEGEKSKMEVAEDRQHHGKAASSWENTFAQQSHGEGDSGKGAAAMHCRSRLLQELAAEAEMAATAAKLAADAQRLAARNLERLCALAREILDSEVGSSSHGF</sequence>
<dbReference type="EMBL" id="CAJNNV010009492">
    <property type="protein sequence ID" value="CAE8597440.1"/>
    <property type="molecule type" value="Genomic_DNA"/>
</dbReference>
<feature type="region of interest" description="Disordered" evidence="5">
    <location>
        <begin position="375"/>
        <end position="413"/>
    </location>
</feature>
<evidence type="ECO:0000256" key="4">
    <source>
        <dbReference type="PROSITE-ProRule" id="PRU00322"/>
    </source>
</evidence>
<feature type="region of interest" description="Disordered" evidence="5">
    <location>
        <begin position="13"/>
        <end position="80"/>
    </location>
</feature>
<dbReference type="InterPro" id="IPR001876">
    <property type="entry name" value="Znf_RanBP2"/>
</dbReference>
<dbReference type="PROSITE" id="PS50199">
    <property type="entry name" value="ZF_RANBP2_2"/>
    <property type="match status" value="1"/>
</dbReference>
<keyword evidence="2 4" id="KW-0863">Zinc-finger</keyword>
<feature type="region of interest" description="Disordered" evidence="5">
    <location>
        <begin position="740"/>
        <end position="791"/>
    </location>
</feature>
<feature type="compositionally biased region" description="Basic and acidic residues" evidence="5">
    <location>
        <begin position="750"/>
        <end position="777"/>
    </location>
</feature>
<protein>
    <recommendedName>
        <fullName evidence="6">RanBP2-type domain-containing protein</fullName>
    </recommendedName>
</protein>
<feature type="compositionally biased region" description="Polar residues" evidence="5">
    <location>
        <begin position="70"/>
        <end position="80"/>
    </location>
</feature>
<dbReference type="GO" id="GO:0008270">
    <property type="term" value="F:zinc ion binding"/>
    <property type="evidence" value="ECO:0007669"/>
    <property type="project" value="UniProtKB-KW"/>
</dbReference>
<feature type="compositionally biased region" description="Polar residues" evidence="5">
    <location>
        <begin position="394"/>
        <end position="411"/>
    </location>
</feature>
<evidence type="ECO:0000256" key="3">
    <source>
        <dbReference type="ARBA" id="ARBA00022833"/>
    </source>
</evidence>
<feature type="region of interest" description="Disordered" evidence="5">
    <location>
        <begin position="804"/>
        <end position="830"/>
    </location>
</feature>
<name>A0A813EEV6_POLGL</name>
<evidence type="ECO:0000256" key="1">
    <source>
        <dbReference type="ARBA" id="ARBA00022723"/>
    </source>
</evidence>
<feature type="region of interest" description="Disordered" evidence="5">
    <location>
        <begin position="174"/>
        <end position="204"/>
    </location>
</feature>
<dbReference type="Proteomes" id="UP000654075">
    <property type="component" value="Unassembled WGS sequence"/>
</dbReference>